<evidence type="ECO:0000259" key="2">
    <source>
        <dbReference type="Pfam" id="PF21113"/>
    </source>
</evidence>
<dbReference type="PANTHER" id="PTHR33171:SF17">
    <property type="entry name" value="LARA-LIKE N-TERMINAL DOMAIN-CONTAINING PROTEIN"/>
    <property type="match status" value="1"/>
</dbReference>
<dbReference type="Gene3D" id="3.90.226.30">
    <property type="match status" value="1"/>
</dbReference>
<feature type="domain" description="Lactate racemase C-terminal" evidence="2">
    <location>
        <begin position="277"/>
        <end position="427"/>
    </location>
</feature>
<dbReference type="InterPro" id="IPR043166">
    <property type="entry name" value="LarA-like_C"/>
</dbReference>
<organism evidence="3">
    <name type="scientific">marine sediment metagenome</name>
    <dbReference type="NCBI Taxonomy" id="412755"/>
    <lineage>
        <taxon>unclassified sequences</taxon>
        <taxon>metagenomes</taxon>
        <taxon>ecological metagenomes</taxon>
    </lineage>
</organism>
<proteinExistence type="predicted"/>
<dbReference type="Pfam" id="PF21113">
    <property type="entry name" value="LarA_C"/>
    <property type="match status" value="1"/>
</dbReference>
<gene>
    <name evidence="3" type="ORF">LCGC14_0094300</name>
</gene>
<reference evidence="3" key="1">
    <citation type="journal article" date="2015" name="Nature">
        <title>Complex archaea that bridge the gap between prokaryotes and eukaryotes.</title>
        <authorList>
            <person name="Spang A."/>
            <person name="Saw J.H."/>
            <person name="Jorgensen S.L."/>
            <person name="Zaremba-Niedzwiedzka K."/>
            <person name="Martijn J."/>
            <person name="Lind A.E."/>
            <person name="van Eijk R."/>
            <person name="Schleper C."/>
            <person name="Guy L."/>
            <person name="Ettema T.J."/>
        </authorList>
    </citation>
    <scope>NUCLEOTIDE SEQUENCE</scope>
</reference>
<protein>
    <submittedName>
        <fullName evidence="3">Uncharacterized protein</fullName>
    </submittedName>
</protein>
<dbReference type="EMBL" id="LAZR01000026">
    <property type="protein sequence ID" value="KKO03506.1"/>
    <property type="molecule type" value="Genomic_DNA"/>
</dbReference>
<feature type="domain" description="LarA-like N-terminal" evidence="1">
    <location>
        <begin position="11"/>
        <end position="210"/>
    </location>
</feature>
<dbReference type="InterPro" id="IPR048068">
    <property type="entry name" value="LarA-like"/>
</dbReference>
<comment type="caution">
    <text evidence="3">The sequence shown here is derived from an EMBL/GenBank/DDBJ whole genome shotgun (WGS) entry which is preliminary data.</text>
</comment>
<accession>A0A0F9VEC2</accession>
<evidence type="ECO:0000259" key="1">
    <source>
        <dbReference type="Pfam" id="PF09861"/>
    </source>
</evidence>
<dbReference type="InterPro" id="IPR048520">
    <property type="entry name" value="LarA_C"/>
</dbReference>
<dbReference type="Pfam" id="PF09861">
    <property type="entry name" value="Lar_N"/>
    <property type="match status" value="1"/>
</dbReference>
<evidence type="ECO:0000313" key="3">
    <source>
        <dbReference type="EMBL" id="KKO03506.1"/>
    </source>
</evidence>
<sequence length="440" mass="47413">MPQTNTITLLYGKGGMPLRIPAGATILTGQHIPALPDARQAVADALANPIGSPPLADLVARKRPKAVAITISDITRPVPNKLFLPAMLDTLNAAGVADGRIVIIVGTGLHRPSTADELDVIVGSDILRRVEVIDHTADKPETLTKVSDDPPVSVCTRFVEADLRIVTGYIEPHFMAGFSGGRKGLCPALVDLKTLQRFHGYDTLADPRADNGILDDNPCHTIALTVARTVGVDFLFNVAITRDRQIAGIYCGDLEQAHLVGCRQVAEWTTAEIDGPFDFVITCGGGYPLDQTFYQTVKGMCTALPALGAATTLLQVSGCAEGVGSAAYAELMLKWAGNWRGFLADIQANRHETKLDQWELQMQCRVLERIGVEKLWLVTDGIDPDTQRRMNLSPILGDGPAPTRAQRAIDTYTASHPNARTAIIPEGPYTMLRIAPDDSK</sequence>
<dbReference type="AlphaFoldDB" id="A0A0F9VEC2"/>
<dbReference type="NCBIfam" id="NF033504">
    <property type="entry name" value="Ni_dep_LarA"/>
    <property type="match status" value="1"/>
</dbReference>
<dbReference type="InterPro" id="IPR018657">
    <property type="entry name" value="LarA-like_N"/>
</dbReference>
<dbReference type="PANTHER" id="PTHR33171">
    <property type="entry name" value="LAR_N DOMAIN-CONTAINING PROTEIN"/>
    <property type="match status" value="1"/>
</dbReference>
<dbReference type="GO" id="GO:0050043">
    <property type="term" value="F:lactate racemase activity"/>
    <property type="evidence" value="ECO:0007669"/>
    <property type="project" value="InterPro"/>
</dbReference>
<name>A0A0F9VEC2_9ZZZZ</name>
<dbReference type="Gene3D" id="3.40.50.11440">
    <property type="match status" value="1"/>
</dbReference>
<dbReference type="InterPro" id="IPR047926">
    <property type="entry name" value="Ni_dep_LarA"/>
</dbReference>